<dbReference type="InterPro" id="IPR019734">
    <property type="entry name" value="TPR_rpt"/>
</dbReference>
<dbReference type="SMART" id="SM00028">
    <property type="entry name" value="TPR"/>
    <property type="match status" value="3"/>
</dbReference>
<proteinExistence type="predicted"/>
<dbReference type="Gene3D" id="1.25.40.10">
    <property type="entry name" value="Tetratricopeptide repeat domain"/>
    <property type="match status" value="2"/>
</dbReference>
<organism evidence="4">
    <name type="scientific">Guillardia theta</name>
    <name type="common">Cryptophyte</name>
    <name type="synonym">Cryptomonas phi</name>
    <dbReference type="NCBI Taxonomy" id="55529"/>
    <lineage>
        <taxon>Eukaryota</taxon>
        <taxon>Cryptophyceae</taxon>
        <taxon>Pyrenomonadales</taxon>
        <taxon>Geminigeraceae</taxon>
        <taxon>Guillardia</taxon>
    </lineage>
</organism>
<dbReference type="EMBL" id="HBKN01051466">
    <property type="protein sequence ID" value="CAE2342143.1"/>
    <property type="molecule type" value="Transcribed_RNA"/>
</dbReference>
<evidence type="ECO:0008006" key="5">
    <source>
        <dbReference type="Google" id="ProtNLM"/>
    </source>
</evidence>
<dbReference type="Pfam" id="PF13424">
    <property type="entry name" value="TPR_12"/>
    <property type="match status" value="1"/>
</dbReference>
<evidence type="ECO:0000256" key="2">
    <source>
        <dbReference type="ARBA" id="ARBA00022803"/>
    </source>
</evidence>
<accession>A0A7S4PPW4</accession>
<sequence>MLKTRNLPWLPNDVLENIVFFAVVETGDDCKICLQSDAVNASSQSENPNSDCLRVLNNLKLSCNAFRSACRIETVARKCLSEPKRMACLLRASRRVQLWLFLRASGGYDRAVKAFQREIACLKASTVPPPIVSTLQKLCGTLFTQIGRYAEAEEMLNDALVLDKIIQGPSSPEVASTLHNLADMLRGSVSACQTARERYLAALRGIGYARECLRIRMQACGMQSSPVACALHVLGYHCAEYASGAHAIPFFKHATDALQKSNEIFARVGDDEMNATTLQDLGLCYYYQMKYKEAMHYYESACHLIMEKFGSHHPDLAVPTFNIANVMCAAGKYRRAISFYEVAYNINRDTLGKDHKWTETALASLQEAIDRDRDITGAEIVFTEDSDTSLMVDTDTSASLNTSRNEGEDIAVNLQFIVEESNSSCWQERGANKEGEEAGRSAFSIGELLASLVEDPVEIEQDEADEYDGYDFEERSEEDMEEEERQLAMINETLEWLWDDPQHVEQEHVMSV</sequence>
<dbReference type="InterPro" id="IPR011990">
    <property type="entry name" value="TPR-like_helical_dom_sf"/>
</dbReference>
<evidence type="ECO:0000256" key="1">
    <source>
        <dbReference type="ARBA" id="ARBA00022737"/>
    </source>
</evidence>
<dbReference type="SUPFAM" id="SSF48452">
    <property type="entry name" value="TPR-like"/>
    <property type="match status" value="2"/>
</dbReference>
<dbReference type="Pfam" id="PF13374">
    <property type="entry name" value="TPR_10"/>
    <property type="match status" value="2"/>
</dbReference>
<reference evidence="4" key="1">
    <citation type="submission" date="2021-01" db="EMBL/GenBank/DDBJ databases">
        <authorList>
            <person name="Corre E."/>
            <person name="Pelletier E."/>
            <person name="Niang G."/>
            <person name="Scheremetjew M."/>
            <person name="Finn R."/>
            <person name="Kale V."/>
            <person name="Holt S."/>
            <person name="Cochrane G."/>
            <person name="Meng A."/>
            <person name="Brown T."/>
            <person name="Cohen L."/>
        </authorList>
    </citation>
    <scope>NUCLEOTIDE SEQUENCE</scope>
    <source>
        <strain evidence="4">CCMP 2712</strain>
    </source>
</reference>
<evidence type="ECO:0000256" key="3">
    <source>
        <dbReference type="SAM" id="MobiDB-lite"/>
    </source>
</evidence>
<evidence type="ECO:0000313" key="4">
    <source>
        <dbReference type="EMBL" id="CAE2342143.1"/>
    </source>
</evidence>
<protein>
    <recommendedName>
        <fullName evidence="5">Kinesin light chain</fullName>
    </recommendedName>
</protein>
<keyword evidence="1" id="KW-0677">Repeat</keyword>
<keyword evidence="2" id="KW-0802">TPR repeat</keyword>
<dbReference type="PANTHER" id="PTHR45641">
    <property type="entry name" value="TETRATRICOPEPTIDE REPEAT PROTEIN (AFU_ORTHOLOGUE AFUA_6G03870)"/>
    <property type="match status" value="1"/>
</dbReference>
<gene>
    <name evidence="4" type="ORF">GTHE00462_LOCUS40139</name>
</gene>
<dbReference type="AlphaFoldDB" id="A0A7S4PPW4"/>
<dbReference type="PANTHER" id="PTHR45641:SF19">
    <property type="entry name" value="NEPHROCYSTIN-3"/>
    <property type="match status" value="1"/>
</dbReference>
<name>A0A7S4PPW4_GUITH</name>
<feature type="region of interest" description="Disordered" evidence="3">
    <location>
        <begin position="462"/>
        <end position="481"/>
    </location>
</feature>